<dbReference type="InterPro" id="IPR051606">
    <property type="entry name" value="Polyketide_Oxido-like"/>
</dbReference>
<feature type="domain" description="NAD(P)-binding" evidence="1">
    <location>
        <begin position="7"/>
        <end position="196"/>
    </location>
</feature>
<dbReference type="SUPFAM" id="SSF51735">
    <property type="entry name" value="NAD(P)-binding Rossmann-fold domains"/>
    <property type="match status" value="1"/>
</dbReference>
<organism evidence="2 3">
    <name type="scientific">Snodgrassella alvi SCGC AB-598-J21</name>
    <dbReference type="NCBI Taxonomy" id="1385367"/>
    <lineage>
        <taxon>Bacteria</taxon>
        <taxon>Pseudomonadati</taxon>
        <taxon>Pseudomonadota</taxon>
        <taxon>Betaproteobacteria</taxon>
        <taxon>Neisseriales</taxon>
        <taxon>Neisseriaceae</taxon>
        <taxon>Snodgrassella</taxon>
    </lineage>
</organism>
<proteinExistence type="predicted"/>
<dbReference type="GO" id="GO:0042602">
    <property type="term" value="F:riboflavin reductase (NADPH) activity"/>
    <property type="evidence" value="ECO:0007669"/>
    <property type="project" value="TreeGrafter"/>
</dbReference>
<dbReference type="Pfam" id="PF13460">
    <property type="entry name" value="NAD_binding_10"/>
    <property type="match status" value="1"/>
</dbReference>
<dbReference type="InterPro" id="IPR016040">
    <property type="entry name" value="NAD(P)-bd_dom"/>
</dbReference>
<comment type="caution">
    <text evidence="2">The sequence shown here is derived from an EMBL/GenBank/DDBJ whole genome shotgun (WGS) entry which is preliminary data.</text>
</comment>
<sequence>MHILIFGASGGVSRALVEQALDSGDEVTAALRSPENFDLQHPKLHIRHCDAFNAADVAALFTDNSQYDAVASALNTNQGVKPGDDLQRMLDNIVTQLQKHGIKRIVYCASAGVDNELEGERGQAAMEFLRYPLADHRAAIGIIQAAGLSATIVRPLGLTNDALSAHYLEAAQGVPAGSGRIARADVAHFMLKALHNDAYIGQSVALSGV</sequence>
<dbReference type="GO" id="GO:0004074">
    <property type="term" value="F:biliverdin reductase [NAD(P)H] activity"/>
    <property type="evidence" value="ECO:0007669"/>
    <property type="project" value="TreeGrafter"/>
</dbReference>
<accession>A0A074V6I1</accession>
<dbReference type="InterPro" id="IPR036291">
    <property type="entry name" value="NAD(P)-bd_dom_sf"/>
</dbReference>
<evidence type="ECO:0000313" key="3">
    <source>
        <dbReference type="Proteomes" id="UP000027644"/>
    </source>
</evidence>
<dbReference type="PANTHER" id="PTHR43355">
    <property type="entry name" value="FLAVIN REDUCTASE (NADPH)"/>
    <property type="match status" value="1"/>
</dbReference>
<reference evidence="2 3" key="1">
    <citation type="journal article" date="2014" name="PLoS Genet.">
        <title>Hidden diversity in honey bee gut symbionts detected by single-cell genomics.</title>
        <authorList>
            <person name="Engel P."/>
            <person name="Stepanauskas R."/>
            <person name="Moran N."/>
        </authorList>
    </citation>
    <scope>NUCLEOTIDE SEQUENCE [LARGE SCALE GENOMIC DNA]</scope>
    <source>
        <strain evidence="2 3">SCGC AB-598-J21</strain>
    </source>
</reference>
<dbReference type="Gene3D" id="3.40.50.720">
    <property type="entry name" value="NAD(P)-binding Rossmann-like Domain"/>
    <property type="match status" value="1"/>
</dbReference>
<protein>
    <submittedName>
        <fullName evidence="2">Nucleoside-diphosphate-sugar epimerase</fullName>
    </submittedName>
</protein>
<dbReference type="EMBL" id="AVQL01000444">
    <property type="protein sequence ID" value="KEQ00816.1"/>
    <property type="molecule type" value="Genomic_DNA"/>
</dbReference>
<gene>
    <name evidence="2" type="ORF">SASC598J21_014140</name>
</gene>
<dbReference type="PANTHER" id="PTHR43355:SF2">
    <property type="entry name" value="FLAVIN REDUCTASE (NADPH)"/>
    <property type="match status" value="1"/>
</dbReference>
<dbReference type="Proteomes" id="UP000027644">
    <property type="component" value="Unassembled WGS sequence"/>
</dbReference>
<evidence type="ECO:0000259" key="1">
    <source>
        <dbReference type="Pfam" id="PF13460"/>
    </source>
</evidence>
<name>A0A074V6I1_9NEIS</name>
<dbReference type="AlphaFoldDB" id="A0A074V6I1"/>
<evidence type="ECO:0000313" key="2">
    <source>
        <dbReference type="EMBL" id="KEQ00816.1"/>
    </source>
</evidence>